<comment type="caution">
    <text evidence="1">The sequence shown here is derived from an EMBL/GenBank/DDBJ whole genome shotgun (WGS) entry which is preliminary data.</text>
</comment>
<accession>A0A1Q9DCV2</accession>
<organism evidence="1 2">
    <name type="scientific">Symbiodinium microadriaticum</name>
    <name type="common">Dinoflagellate</name>
    <name type="synonym">Zooxanthella microadriatica</name>
    <dbReference type="NCBI Taxonomy" id="2951"/>
    <lineage>
        <taxon>Eukaryota</taxon>
        <taxon>Sar</taxon>
        <taxon>Alveolata</taxon>
        <taxon>Dinophyceae</taxon>
        <taxon>Suessiales</taxon>
        <taxon>Symbiodiniaceae</taxon>
        <taxon>Symbiodinium</taxon>
    </lineage>
</organism>
<dbReference type="AlphaFoldDB" id="A0A1Q9DCV2"/>
<dbReference type="EMBL" id="LSRX01000598">
    <property type="protein sequence ID" value="OLP92989.1"/>
    <property type="molecule type" value="Genomic_DNA"/>
</dbReference>
<proteinExistence type="predicted"/>
<evidence type="ECO:0000313" key="2">
    <source>
        <dbReference type="Proteomes" id="UP000186817"/>
    </source>
</evidence>
<protein>
    <submittedName>
        <fullName evidence="1">Uncharacterized protein</fullName>
    </submittedName>
</protein>
<sequence length="212" mass="23546">MDVGAWASVLAALRWAARWGSQTVPHVARLPSSCRESAVHALVTCVGGNATFRSEFRPEPRDFFSRLKLAFEKYHYAVITRAKVTISKTVALFQVQLVETRINTQSLWSFDGEDSSGIFIEFLVVVAPSRYRLQATSCRCIGWKARWSGLPVVAVQRAYAALLELPPASDLGDGSGPELHELLAEVRLHRDFWYFADAKKACGKKSVPGFIS</sequence>
<evidence type="ECO:0000313" key="1">
    <source>
        <dbReference type="EMBL" id="OLP92989.1"/>
    </source>
</evidence>
<dbReference type="Proteomes" id="UP000186817">
    <property type="component" value="Unassembled WGS sequence"/>
</dbReference>
<reference evidence="1 2" key="1">
    <citation type="submission" date="2016-02" db="EMBL/GenBank/DDBJ databases">
        <title>Genome analysis of coral dinoflagellate symbionts highlights evolutionary adaptations to a symbiotic lifestyle.</title>
        <authorList>
            <person name="Aranda M."/>
            <person name="Li Y."/>
            <person name="Liew Y.J."/>
            <person name="Baumgarten S."/>
            <person name="Simakov O."/>
            <person name="Wilson M."/>
            <person name="Piel J."/>
            <person name="Ashoor H."/>
            <person name="Bougouffa S."/>
            <person name="Bajic V.B."/>
            <person name="Ryu T."/>
            <person name="Ravasi T."/>
            <person name="Bayer T."/>
            <person name="Micklem G."/>
            <person name="Kim H."/>
            <person name="Bhak J."/>
            <person name="Lajeunesse T.C."/>
            <person name="Voolstra C.R."/>
        </authorList>
    </citation>
    <scope>NUCLEOTIDE SEQUENCE [LARGE SCALE GENOMIC DNA]</scope>
    <source>
        <strain evidence="1 2">CCMP2467</strain>
    </source>
</reference>
<name>A0A1Q9DCV2_SYMMI</name>
<keyword evidence="2" id="KW-1185">Reference proteome</keyword>
<gene>
    <name evidence="1" type="ORF">AK812_SmicGene25152</name>
</gene>